<evidence type="ECO:0000313" key="2">
    <source>
        <dbReference type="Proteomes" id="UP001597351"/>
    </source>
</evidence>
<comment type="caution">
    <text evidence="1">The sequence shown here is derived from an EMBL/GenBank/DDBJ whole genome shotgun (WGS) entry which is preliminary data.</text>
</comment>
<dbReference type="SUPFAM" id="SSF88946">
    <property type="entry name" value="Sigma2 domain of RNA polymerase sigma factors"/>
    <property type="match status" value="1"/>
</dbReference>
<dbReference type="RefSeq" id="WP_343916527.1">
    <property type="nucleotide sequence ID" value="NZ_BAAAJT010000002.1"/>
</dbReference>
<proteinExistence type="predicted"/>
<evidence type="ECO:0000313" key="1">
    <source>
        <dbReference type="EMBL" id="MFD1946407.1"/>
    </source>
</evidence>
<dbReference type="InterPro" id="IPR013325">
    <property type="entry name" value="RNA_pol_sigma_r2"/>
</dbReference>
<dbReference type="EMBL" id="JBHUGD010000003">
    <property type="protein sequence ID" value="MFD1946407.1"/>
    <property type="molecule type" value="Genomic_DNA"/>
</dbReference>
<gene>
    <name evidence="1" type="ORF">ACFSDE_06350</name>
</gene>
<keyword evidence="2" id="KW-1185">Reference proteome</keyword>
<protein>
    <recommendedName>
        <fullName evidence="3">RNA polymerase subunit sigma-24</fullName>
    </recommendedName>
</protein>
<organism evidence="1 2">
    <name type="scientific">Nocardioides aestuarii</name>
    <dbReference type="NCBI Taxonomy" id="252231"/>
    <lineage>
        <taxon>Bacteria</taxon>
        <taxon>Bacillati</taxon>
        <taxon>Actinomycetota</taxon>
        <taxon>Actinomycetes</taxon>
        <taxon>Propionibacteriales</taxon>
        <taxon>Nocardioidaceae</taxon>
        <taxon>Nocardioides</taxon>
    </lineage>
</organism>
<dbReference type="Proteomes" id="UP001597351">
    <property type="component" value="Unassembled WGS sequence"/>
</dbReference>
<accession>A0ABW4TL02</accession>
<name>A0ABW4TL02_9ACTN</name>
<sequence>MTDLYDATVDDVWRTARGCGASVDAASEAVTEAYVALWQVGGDVDHPRLWLMSRVHRTLHPEAVAA</sequence>
<evidence type="ECO:0008006" key="3">
    <source>
        <dbReference type="Google" id="ProtNLM"/>
    </source>
</evidence>
<reference evidence="2" key="1">
    <citation type="journal article" date="2019" name="Int. J. Syst. Evol. Microbiol.">
        <title>The Global Catalogue of Microorganisms (GCM) 10K type strain sequencing project: providing services to taxonomists for standard genome sequencing and annotation.</title>
        <authorList>
            <consortium name="The Broad Institute Genomics Platform"/>
            <consortium name="The Broad Institute Genome Sequencing Center for Infectious Disease"/>
            <person name="Wu L."/>
            <person name="Ma J."/>
        </authorList>
    </citation>
    <scope>NUCLEOTIDE SEQUENCE [LARGE SCALE GENOMIC DNA]</scope>
    <source>
        <strain evidence="2">CGMCC 1.12477</strain>
    </source>
</reference>